<evidence type="ECO:0000256" key="1">
    <source>
        <dbReference type="SAM" id="SignalP"/>
    </source>
</evidence>
<evidence type="ECO:0000313" key="3">
    <source>
        <dbReference type="Proteomes" id="UP001596997"/>
    </source>
</evidence>
<organism evidence="2 3">
    <name type="scientific">Pseudofulvibacter geojedonensis</name>
    <dbReference type="NCBI Taxonomy" id="1123758"/>
    <lineage>
        <taxon>Bacteria</taxon>
        <taxon>Pseudomonadati</taxon>
        <taxon>Bacteroidota</taxon>
        <taxon>Flavobacteriia</taxon>
        <taxon>Flavobacteriales</taxon>
        <taxon>Flavobacteriaceae</taxon>
        <taxon>Pseudofulvibacter</taxon>
    </lineage>
</organism>
<keyword evidence="1" id="KW-0732">Signal</keyword>
<comment type="caution">
    <text evidence="2">The sequence shown here is derived from an EMBL/GenBank/DDBJ whole genome shotgun (WGS) entry which is preliminary data.</text>
</comment>
<reference evidence="3" key="1">
    <citation type="journal article" date="2019" name="Int. J. Syst. Evol. Microbiol.">
        <title>The Global Catalogue of Microorganisms (GCM) 10K type strain sequencing project: providing services to taxonomists for standard genome sequencing and annotation.</title>
        <authorList>
            <consortium name="The Broad Institute Genomics Platform"/>
            <consortium name="The Broad Institute Genome Sequencing Center for Infectious Disease"/>
            <person name="Wu L."/>
            <person name="Ma J."/>
        </authorList>
    </citation>
    <scope>NUCLEOTIDE SEQUENCE [LARGE SCALE GENOMIC DNA]</scope>
    <source>
        <strain evidence="3">CCUG 62114</strain>
    </source>
</reference>
<evidence type="ECO:0000313" key="2">
    <source>
        <dbReference type="EMBL" id="MFD0965158.1"/>
    </source>
</evidence>
<sequence length="485" mass="57200">MKLHFSLLTLLLINFSFSQTIIVDEKFTPKLSPVEYHTLYDSDQIMISKGSFRKGTSLKYINNVESYDSKGNKHLWADNENFMRIEISDSEKTLRGHQMLLNTFSRFSINHKYITKNTKTDYISNKKDKLYNLSNYFNDSLEWGITNSKLKFPYDINLLKDELILITTDNFSRKRNKIDIEKPNTDRLIGDNHVKPFNKKPGFMFAPIKNSDSSFVITTKSISKDYKTCILYRTLYNFEGKKINENSYTVNTKKDFLIYSTNNNTRVDSNSAGATFFSNHLSINGYYIDEDDNNNMYIYGLYGKTAKKINVPNSPAGFYVFKFDEKGNKIWETYKEINNKTFNRKKRLLNLTEINLWTDNNQIQVVNHFGLKEKTTYKHFFNVDSGDYIKDNNNSSERSKMMGSFNGYQYQYFLYAFRQIDNYKNLKFDPNTLISYNENAEVKKYISSIIPNKKKIYFNMTYTKNGAWLLESDNKTYYKILFFNK</sequence>
<dbReference type="RefSeq" id="WP_377717091.1">
    <property type="nucleotide sequence ID" value="NZ_JBHTJM010000011.1"/>
</dbReference>
<dbReference type="Proteomes" id="UP001596997">
    <property type="component" value="Unassembled WGS sequence"/>
</dbReference>
<name>A0ABW3I5J4_9FLAO</name>
<gene>
    <name evidence="2" type="ORF">ACFQ1O_14160</name>
</gene>
<feature type="signal peptide" evidence="1">
    <location>
        <begin position="1"/>
        <end position="18"/>
    </location>
</feature>
<keyword evidence="3" id="KW-1185">Reference proteome</keyword>
<dbReference type="EMBL" id="JBHTJM010000011">
    <property type="protein sequence ID" value="MFD0965158.1"/>
    <property type="molecule type" value="Genomic_DNA"/>
</dbReference>
<feature type="chain" id="PRO_5046322192" evidence="1">
    <location>
        <begin position="19"/>
        <end position="485"/>
    </location>
</feature>
<accession>A0ABW3I5J4</accession>
<proteinExistence type="predicted"/>
<protein>
    <submittedName>
        <fullName evidence="2">Uncharacterized protein</fullName>
    </submittedName>
</protein>